<dbReference type="GO" id="GO:0006144">
    <property type="term" value="P:purine nucleobase metabolic process"/>
    <property type="evidence" value="ECO:0007669"/>
    <property type="project" value="UniProtKB-KW"/>
</dbReference>
<name>A0A0C3SDZ0_PHLG1</name>
<accession>A0A0C3SDZ0</accession>
<reference evidence="9 10" key="1">
    <citation type="journal article" date="2014" name="PLoS Genet.">
        <title>Analysis of the Phlebiopsis gigantea genome, transcriptome and secretome provides insight into its pioneer colonization strategies of wood.</title>
        <authorList>
            <person name="Hori C."/>
            <person name="Ishida T."/>
            <person name="Igarashi K."/>
            <person name="Samejima M."/>
            <person name="Suzuki H."/>
            <person name="Master E."/>
            <person name="Ferreira P."/>
            <person name="Ruiz-Duenas F.J."/>
            <person name="Held B."/>
            <person name="Canessa P."/>
            <person name="Larrondo L.F."/>
            <person name="Schmoll M."/>
            <person name="Druzhinina I.S."/>
            <person name="Kubicek C.P."/>
            <person name="Gaskell J.A."/>
            <person name="Kersten P."/>
            <person name="St John F."/>
            <person name="Glasner J."/>
            <person name="Sabat G."/>
            <person name="Splinter BonDurant S."/>
            <person name="Syed K."/>
            <person name="Yadav J."/>
            <person name="Mgbeahuruike A.C."/>
            <person name="Kovalchuk A."/>
            <person name="Asiegbu F.O."/>
            <person name="Lackner G."/>
            <person name="Hoffmeister D."/>
            <person name="Rencoret J."/>
            <person name="Gutierrez A."/>
            <person name="Sun H."/>
            <person name="Lindquist E."/>
            <person name="Barry K."/>
            <person name="Riley R."/>
            <person name="Grigoriev I.V."/>
            <person name="Henrissat B."/>
            <person name="Kues U."/>
            <person name="Berka R.M."/>
            <person name="Martinez A.T."/>
            <person name="Covert S.F."/>
            <person name="Blanchette R.A."/>
            <person name="Cullen D."/>
        </authorList>
    </citation>
    <scope>NUCLEOTIDE SEQUENCE [LARGE SCALE GENOMIC DNA]</scope>
    <source>
        <strain evidence="9 10">11061_1 CR5-6</strain>
    </source>
</reference>
<organism evidence="9 10">
    <name type="scientific">Phlebiopsis gigantea (strain 11061_1 CR5-6)</name>
    <name type="common">White-rot fungus</name>
    <name type="synonym">Peniophora gigantea</name>
    <dbReference type="NCBI Taxonomy" id="745531"/>
    <lineage>
        <taxon>Eukaryota</taxon>
        <taxon>Fungi</taxon>
        <taxon>Dikarya</taxon>
        <taxon>Basidiomycota</taxon>
        <taxon>Agaricomycotina</taxon>
        <taxon>Agaricomycetes</taxon>
        <taxon>Polyporales</taxon>
        <taxon>Phanerochaetaceae</taxon>
        <taxon>Phlebiopsis</taxon>
    </lineage>
</organism>
<dbReference type="STRING" id="745531.A0A0C3SDZ0"/>
<evidence type="ECO:0000313" key="10">
    <source>
        <dbReference type="Proteomes" id="UP000053257"/>
    </source>
</evidence>
<dbReference type="InterPro" id="IPR036817">
    <property type="entry name" value="Transthyretin/HIU_hydrolase_sf"/>
</dbReference>
<dbReference type="Gene3D" id="2.60.40.180">
    <property type="entry name" value="Transthyretin/hydroxyisourate hydrolase domain"/>
    <property type="match status" value="1"/>
</dbReference>
<dbReference type="PROSITE" id="PS00769">
    <property type="entry name" value="TRANSTHYRETIN_2"/>
    <property type="match status" value="1"/>
</dbReference>
<dbReference type="AlphaFoldDB" id="A0A0C3SDZ0"/>
<keyword evidence="10" id="KW-1185">Reference proteome</keyword>
<evidence type="ECO:0000256" key="7">
    <source>
        <dbReference type="RuleBase" id="RU361270"/>
    </source>
</evidence>
<dbReference type="Proteomes" id="UP000053257">
    <property type="component" value="Unassembled WGS sequence"/>
</dbReference>
<dbReference type="CDD" id="cd05822">
    <property type="entry name" value="TLP_HIUase"/>
    <property type="match status" value="1"/>
</dbReference>
<sequence>MSTDTRSPVTCHVLDSSIGKPAAGVAVELQVMTSDGGAAHFQTLAKGVTNADGRCTQLWPDGDHKLERAQLTTGKMYKVVFQTQEYFAKTDRKCFYPWVDITFQVPEGHKPDEHYHIPLLLSPYSYTTYRGS</sequence>
<dbReference type="PROSITE" id="PS00768">
    <property type="entry name" value="TRANSTHYRETIN_1"/>
    <property type="match status" value="1"/>
</dbReference>
<dbReference type="PANTHER" id="PTHR10395:SF7">
    <property type="entry name" value="5-HYDROXYISOURATE HYDROLASE"/>
    <property type="match status" value="1"/>
</dbReference>
<dbReference type="PANTHER" id="PTHR10395">
    <property type="entry name" value="URICASE AND TRANSTHYRETIN-RELATED"/>
    <property type="match status" value="1"/>
</dbReference>
<dbReference type="SUPFAM" id="SSF49472">
    <property type="entry name" value="Transthyretin (synonym: prealbumin)"/>
    <property type="match status" value="1"/>
</dbReference>
<evidence type="ECO:0000256" key="5">
    <source>
        <dbReference type="ARBA" id="ARBA00022631"/>
    </source>
</evidence>
<dbReference type="SMART" id="SM00095">
    <property type="entry name" value="TR_THY"/>
    <property type="match status" value="1"/>
</dbReference>
<dbReference type="OrthoDB" id="10265230at2759"/>
<evidence type="ECO:0000259" key="8">
    <source>
        <dbReference type="SMART" id="SM00095"/>
    </source>
</evidence>
<evidence type="ECO:0000256" key="1">
    <source>
        <dbReference type="ARBA" id="ARBA00001043"/>
    </source>
</evidence>
<evidence type="ECO:0000256" key="2">
    <source>
        <dbReference type="ARBA" id="ARBA00002704"/>
    </source>
</evidence>
<feature type="domain" description="Transthyretin/hydroxyisourate hydrolase" evidence="8">
    <location>
        <begin position="4"/>
        <end position="131"/>
    </location>
</feature>
<dbReference type="HOGENOM" id="CLU_115536_0_1_1"/>
<protein>
    <recommendedName>
        <fullName evidence="7">5-hydroxyisourate hydrolase</fullName>
        <shortName evidence="7">HIU hydrolase</shortName>
        <shortName evidence="7">HIUHase</shortName>
        <ecNumber evidence="7">3.5.2.17</ecNumber>
    </recommendedName>
</protein>
<gene>
    <name evidence="9" type="ORF">PHLGIDRAFT_115703</name>
</gene>
<evidence type="ECO:0000256" key="4">
    <source>
        <dbReference type="ARBA" id="ARBA00011881"/>
    </source>
</evidence>
<dbReference type="EMBL" id="KN840458">
    <property type="protein sequence ID" value="KIP10065.1"/>
    <property type="molecule type" value="Genomic_DNA"/>
</dbReference>
<comment type="similarity">
    <text evidence="3 7">Belongs to the transthyretin family. 5-hydroxyisourate hydrolase subfamily.</text>
</comment>
<dbReference type="NCBIfam" id="TIGR02962">
    <property type="entry name" value="hdxy_isourate"/>
    <property type="match status" value="1"/>
</dbReference>
<dbReference type="EC" id="3.5.2.17" evidence="7"/>
<dbReference type="InterPro" id="IPR023416">
    <property type="entry name" value="Transthyretin/HIU_hydrolase_d"/>
</dbReference>
<comment type="catalytic activity">
    <reaction evidence="1 7">
        <text>5-hydroxyisourate + H2O = 5-hydroxy-2-oxo-4-ureido-2,5-dihydro-1H-imidazole-5-carboxylate + H(+)</text>
        <dbReference type="Rhea" id="RHEA:23736"/>
        <dbReference type="ChEBI" id="CHEBI:15377"/>
        <dbReference type="ChEBI" id="CHEBI:15378"/>
        <dbReference type="ChEBI" id="CHEBI:18072"/>
        <dbReference type="ChEBI" id="CHEBI:58639"/>
        <dbReference type="EC" id="3.5.2.17"/>
    </reaction>
</comment>
<dbReference type="Pfam" id="PF00576">
    <property type="entry name" value="Transthyretin"/>
    <property type="match status" value="1"/>
</dbReference>
<evidence type="ECO:0000313" key="9">
    <source>
        <dbReference type="EMBL" id="KIP10065.1"/>
    </source>
</evidence>
<evidence type="ECO:0000256" key="3">
    <source>
        <dbReference type="ARBA" id="ARBA00009850"/>
    </source>
</evidence>
<keyword evidence="5 7" id="KW-0659">Purine metabolism</keyword>
<dbReference type="InterPro" id="IPR023419">
    <property type="entry name" value="Transthyretin_CS"/>
</dbReference>
<comment type="subunit">
    <text evidence="4 7">Homotetramer.</text>
</comment>
<keyword evidence="6 7" id="KW-0378">Hydrolase</keyword>
<proteinExistence type="inferred from homology"/>
<comment type="function">
    <text evidence="2">Catalyzes the hydrolysis of 5-hydroxyisourate (HIU) to 2-oxo-4-hydroxy-4-carboxy-5-ureidoimidazoline (OHCU).</text>
</comment>
<evidence type="ECO:0000256" key="6">
    <source>
        <dbReference type="ARBA" id="ARBA00022801"/>
    </source>
</evidence>
<dbReference type="GO" id="GO:0033971">
    <property type="term" value="F:hydroxyisourate hydrolase activity"/>
    <property type="evidence" value="ECO:0007669"/>
    <property type="project" value="UniProtKB-EC"/>
</dbReference>
<dbReference type="InterPro" id="IPR023418">
    <property type="entry name" value="Thyroxine_BS"/>
</dbReference>
<dbReference type="InterPro" id="IPR014306">
    <property type="entry name" value="Hydroxyisourate_hydrolase"/>
</dbReference>